<dbReference type="AlphaFoldDB" id="A0AAN9ER65"/>
<dbReference type="PANTHER" id="PTHR31692">
    <property type="entry name" value="EXPANSIN-B3"/>
    <property type="match status" value="1"/>
</dbReference>
<feature type="domain" description="Expansin-like CBD" evidence="3">
    <location>
        <begin position="137"/>
        <end position="222"/>
    </location>
</feature>
<accession>A0AAN9ER65</accession>
<dbReference type="GO" id="GO:0009653">
    <property type="term" value="P:anatomical structure morphogenesis"/>
    <property type="evidence" value="ECO:0007669"/>
    <property type="project" value="UniProtKB-ARBA"/>
</dbReference>
<dbReference type="EMBL" id="JAYKXN010000008">
    <property type="protein sequence ID" value="KAK7262172.1"/>
    <property type="molecule type" value="Genomic_DNA"/>
</dbReference>
<dbReference type="InterPro" id="IPR036908">
    <property type="entry name" value="RlpA-like_sf"/>
</dbReference>
<dbReference type="InterPro" id="IPR007118">
    <property type="entry name" value="Expan_Lol_pI"/>
</dbReference>
<dbReference type="PROSITE" id="PS50843">
    <property type="entry name" value="EXPANSIN_CBD"/>
    <property type="match status" value="1"/>
</dbReference>
<dbReference type="PANTHER" id="PTHR31692:SF10">
    <property type="entry name" value="EXPANSIN-B1-LIKE PROTEIN"/>
    <property type="match status" value="1"/>
</dbReference>
<keyword evidence="5" id="KW-1185">Reference proteome</keyword>
<protein>
    <recommendedName>
        <fullName evidence="6">Expansin-like B1</fullName>
    </recommendedName>
</protein>
<dbReference type="SUPFAM" id="SSF50685">
    <property type="entry name" value="Barwin-like endoglucanases"/>
    <property type="match status" value="1"/>
</dbReference>
<name>A0AAN9ER65_CLITE</name>
<dbReference type="CDD" id="cd22277">
    <property type="entry name" value="DPBB_EXLB_N"/>
    <property type="match status" value="1"/>
</dbReference>
<comment type="caution">
    <text evidence="4">The sequence shown here is derived from an EMBL/GenBank/DDBJ whole genome shotgun (WGS) entry which is preliminary data.</text>
</comment>
<dbReference type="Pfam" id="PF03330">
    <property type="entry name" value="DPBB_1"/>
    <property type="match status" value="1"/>
</dbReference>
<evidence type="ECO:0000256" key="1">
    <source>
        <dbReference type="RuleBase" id="RU003460"/>
    </source>
</evidence>
<evidence type="ECO:0000313" key="4">
    <source>
        <dbReference type="EMBL" id="KAK7262172.1"/>
    </source>
</evidence>
<dbReference type="InterPro" id="IPR036749">
    <property type="entry name" value="Expansin_CBD_sf"/>
</dbReference>
<evidence type="ECO:0000313" key="5">
    <source>
        <dbReference type="Proteomes" id="UP001359559"/>
    </source>
</evidence>
<dbReference type="Proteomes" id="UP001359559">
    <property type="component" value="Unassembled WGS sequence"/>
</dbReference>
<proteinExistence type="inferred from homology"/>
<comment type="similarity">
    <text evidence="1">Belongs to the expansin family.</text>
</comment>
<dbReference type="InterPro" id="IPR007117">
    <property type="entry name" value="Expansin_CBD"/>
</dbReference>
<dbReference type="Pfam" id="PF01357">
    <property type="entry name" value="Expansin_C"/>
    <property type="match status" value="1"/>
</dbReference>
<dbReference type="PRINTS" id="PR01225">
    <property type="entry name" value="EXPANSNFAMLY"/>
</dbReference>
<evidence type="ECO:0008006" key="6">
    <source>
        <dbReference type="Google" id="ProtNLM"/>
    </source>
</evidence>
<dbReference type="SUPFAM" id="SSF49590">
    <property type="entry name" value="PHL pollen allergen"/>
    <property type="match status" value="1"/>
</dbReference>
<evidence type="ECO:0000259" key="3">
    <source>
        <dbReference type="PROSITE" id="PS50843"/>
    </source>
</evidence>
<dbReference type="Gene3D" id="2.40.40.10">
    <property type="entry name" value="RlpA-like domain"/>
    <property type="match status" value="1"/>
</dbReference>
<organism evidence="4 5">
    <name type="scientific">Clitoria ternatea</name>
    <name type="common">Butterfly pea</name>
    <dbReference type="NCBI Taxonomy" id="43366"/>
    <lineage>
        <taxon>Eukaryota</taxon>
        <taxon>Viridiplantae</taxon>
        <taxon>Streptophyta</taxon>
        <taxon>Embryophyta</taxon>
        <taxon>Tracheophyta</taxon>
        <taxon>Spermatophyta</taxon>
        <taxon>Magnoliopsida</taxon>
        <taxon>eudicotyledons</taxon>
        <taxon>Gunneridae</taxon>
        <taxon>Pentapetalae</taxon>
        <taxon>rosids</taxon>
        <taxon>fabids</taxon>
        <taxon>Fabales</taxon>
        <taxon>Fabaceae</taxon>
        <taxon>Papilionoideae</taxon>
        <taxon>50 kb inversion clade</taxon>
        <taxon>NPAAA clade</taxon>
        <taxon>indigoferoid/millettioid clade</taxon>
        <taxon>Phaseoleae</taxon>
        <taxon>Clitoria</taxon>
    </lineage>
</organism>
<dbReference type="GO" id="GO:0005576">
    <property type="term" value="C:extracellular region"/>
    <property type="evidence" value="ECO:0007669"/>
    <property type="project" value="InterPro"/>
</dbReference>
<dbReference type="PROSITE" id="PS50842">
    <property type="entry name" value="EXPANSIN_EG45"/>
    <property type="match status" value="1"/>
</dbReference>
<feature type="domain" description="Expansin-like EG45" evidence="2">
    <location>
        <begin position="18"/>
        <end position="122"/>
    </location>
</feature>
<dbReference type="InterPro" id="IPR007112">
    <property type="entry name" value="Expansin/allergen_DPBB_dom"/>
</dbReference>
<gene>
    <name evidence="4" type="ORF">RJT34_29734</name>
</gene>
<dbReference type="InterPro" id="IPR009009">
    <property type="entry name" value="RlpA-like_DPBB"/>
</dbReference>
<sequence>MNSRATFYDTPDGYGNPNGGCGYGEYGRRINNGSVAAVSWLWRNGAGCGQCYQVRCKIAEYCDHNGVNVMATDYGEGDNTDFIMNRGAFLRLGANPDASAKLLEYGVVDVEFKRVPCKYTSTRNIILHVQETSTNPSYFAVLILNANGMCDIIAVQIWRKERNQWESLRRVYGAVFDFANPPKGEIHLRFQAGNCGGENFKLWLESKVAIPANWKPGDTYDTKVQLF</sequence>
<reference evidence="4 5" key="1">
    <citation type="submission" date="2024-01" db="EMBL/GenBank/DDBJ databases">
        <title>The genomes of 5 underutilized Papilionoideae crops provide insights into root nodulation and disease resistance.</title>
        <authorList>
            <person name="Yuan L."/>
        </authorList>
    </citation>
    <scope>NUCLEOTIDE SEQUENCE [LARGE SCALE GENOMIC DNA]</scope>
    <source>
        <strain evidence="4">LY-2023</strain>
        <tissue evidence="4">Leaf</tissue>
    </source>
</reference>
<dbReference type="Gene3D" id="2.60.40.760">
    <property type="entry name" value="Expansin, cellulose-binding-like domain"/>
    <property type="match status" value="1"/>
</dbReference>
<evidence type="ECO:0000259" key="2">
    <source>
        <dbReference type="PROSITE" id="PS50842"/>
    </source>
</evidence>